<dbReference type="OrthoDB" id="547680at2759"/>
<evidence type="ECO:0008006" key="3">
    <source>
        <dbReference type="Google" id="ProtNLM"/>
    </source>
</evidence>
<protein>
    <recommendedName>
        <fullName evidence="3">BspA family leucine-rich repeat surface protein</fullName>
    </recommendedName>
</protein>
<reference evidence="1 2" key="1">
    <citation type="journal article" date="2012" name="Genome Biol.">
        <title>Genome and low-iron response of an oceanic diatom adapted to chronic iron limitation.</title>
        <authorList>
            <person name="Lommer M."/>
            <person name="Specht M."/>
            <person name="Roy A.S."/>
            <person name="Kraemer L."/>
            <person name="Andreson R."/>
            <person name="Gutowska M.A."/>
            <person name="Wolf J."/>
            <person name="Bergner S.V."/>
            <person name="Schilhabel M.B."/>
            <person name="Klostermeier U.C."/>
            <person name="Beiko R.G."/>
            <person name="Rosenstiel P."/>
            <person name="Hippler M."/>
            <person name="Laroche J."/>
        </authorList>
    </citation>
    <scope>NUCLEOTIDE SEQUENCE [LARGE SCALE GENOMIC DNA]</scope>
    <source>
        <strain evidence="1 2">CCMP1005</strain>
    </source>
</reference>
<dbReference type="InterPro" id="IPR005046">
    <property type="entry name" value="DUF285"/>
</dbReference>
<dbReference type="AlphaFoldDB" id="K0T6L5"/>
<organism evidence="1 2">
    <name type="scientific">Thalassiosira oceanica</name>
    <name type="common">Marine diatom</name>
    <dbReference type="NCBI Taxonomy" id="159749"/>
    <lineage>
        <taxon>Eukaryota</taxon>
        <taxon>Sar</taxon>
        <taxon>Stramenopiles</taxon>
        <taxon>Ochrophyta</taxon>
        <taxon>Bacillariophyta</taxon>
        <taxon>Coscinodiscophyceae</taxon>
        <taxon>Thalassiosirophycidae</taxon>
        <taxon>Thalassiosirales</taxon>
        <taxon>Thalassiosiraceae</taxon>
        <taxon>Thalassiosira</taxon>
    </lineage>
</organism>
<comment type="caution">
    <text evidence="1">The sequence shown here is derived from an EMBL/GenBank/DDBJ whole genome shotgun (WGS) entry which is preliminary data.</text>
</comment>
<dbReference type="Proteomes" id="UP000266841">
    <property type="component" value="Unassembled WGS sequence"/>
</dbReference>
<dbReference type="Pfam" id="PF03382">
    <property type="entry name" value="DUF285"/>
    <property type="match status" value="1"/>
</dbReference>
<evidence type="ECO:0000313" key="1">
    <source>
        <dbReference type="EMBL" id="EJK72674.1"/>
    </source>
</evidence>
<dbReference type="EMBL" id="AGNL01005491">
    <property type="protein sequence ID" value="EJK72674.1"/>
    <property type="molecule type" value="Genomic_DNA"/>
</dbReference>
<proteinExistence type="predicted"/>
<name>K0T6L5_THAOC</name>
<evidence type="ECO:0000313" key="2">
    <source>
        <dbReference type="Proteomes" id="UP000266841"/>
    </source>
</evidence>
<accession>K0T6L5</accession>
<keyword evidence="2" id="KW-1185">Reference proteome</keyword>
<sequence length="182" mass="19890">SAFNQDISDWDISSATDMQLMFRRSAIDQNLCAWGSYYDSLIVNSQTIFENMFLESRSCTFQGVTPQSSLGPWCSCSFLPSGSPSKVRIQHNGEGRINIMEVEVYSEGNNVALQSNGGTAKLSSTLTSSNSAYTLDGFTAIDGDASDAFKFAHSNLEDGTQGVAQLRWHHSPHLKLTDSLNT</sequence>
<gene>
    <name evidence="1" type="ORF">THAOC_05771</name>
</gene>
<feature type="non-terminal residue" evidence="1">
    <location>
        <position position="1"/>
    </location>
</feature>